<dbReference type="Pfam" id="PF15637">
    <property type="entry name" value="Tox-HNH-HHH"/>
    <property type="match status" value="1"/>
</dbReference>
<gene>
    <name evidence="2" type="ORF">QEP67_11220</name>
</gene>
<protein>
    <recommendedName>
        <fullName evidence="1">Tox-HNH-HHH domain-containing protein</fullName>
    </recommendedName>
</protein>
<organism evidence="2">
    <name type="scientific">Bacillus cereus group sp. MS39</name>
    <dbReference type="NCBI Taxonomy" id="3041344"/>
    <lineage>
        <taxon>Bacteria</taxon>
        <taxon>Bacillati</taxon>
        <taxon>Bacillota</taxon>
        <taxon>Bacilli</taxon>
        <taxon>Bacillales</taxon>
        <taxon>Bacillaceae</taxon>
        <taxon>Bacillus</taxon>
        <taxon>Bacillus cereus group</taxon>
    </lineage>
</organism>
<evidence type="ECO:0000259" key="1">
    <source>
        <dbReference type="Pfam" id="PF15637"/>
    </source>
</evidence>
<dbReference type="InterPro" id="IPR028915">
    <property type="entry name" value="Tox-HNH-HHH_dom"/>
</dbReference>
<dbReference type="AlphaFoldDB" id="A0AAU8FC50"/>
<proteinExistence type="predicted"/>
<dbReference type="EMBL" id="CP123058">
    <property type="protein sequence ID" value="XCH21227.1"/>
    <property type="molecule type" value="Genomic_DNA"/>
</dbReference>
<sequence>MNGLLSVLNKRVLKFCYKVYKLKEIFRFRKHFPQYDLKELYNDTLLHHHIGGGGQTVDVLSKLHPGLGGIHNAEKSAGIWGNDQKMLNY</sequence>
<accession>A0AAU8FC50</accession>
<feature type="domain" description="Tox-HNH-HHH" evidence="1">
    <location>
        <begin position="27"/>
        <end position="72"/>
    </location>
</feature>
<evidence type="ECO:0000313" key="2">
    <source>
        <dbReference type="EMBL" id="XCH21227.1"/>
    </source>
</evidence>
<name>A0AAU8FC50_9BACI</name>
<reference evidence="2" key="1">
    <citation type="submission" date="2023-04" db="EMBL/GenBank/DDBJ databases">
        <title>Bacillus cereus group whole genome sequencing.</title>
        <authorList>
            <person name="Kang M."/>
            <person name="Kim H.J."/>
        </authorList>
    </citation>
    <scope>NUCLEOTIDE SEQUENCE</scope>
    <source>
        <strain evidence="2">MS39</strain>
    </source>
</reference>